<name>A0ABQ9D4D5_9PASS</name>
<evidence type="ECO:0000313" key="2">
    <source>
        <dbReference type="Proteomes" id="UP001145742"/>
    </source>
</evidence>
<evidence type="ECO:0000313" key="1">
    <source>
        <dbReference type="EMBL" id="KAJ7414593.1"/>
    </source>
</evidence>
<accession>A0ABQ9D4D5</accession>
<reference evidence="1" key="1">
    <citation type="submission" date="2019-10" db="EMBL/GenBank/DDBJ databases">
        <authorList>
            <person name="Soares A.E.R."/>
            <person name="Aleixo A."/>
            <person name="Schneider P."/>
            <person name="Miyaki C.Y."/>
            <person name="Schneider M.P."/>
            <person name="Mello C."/>
            <person name="Vasconcelos A.T.R."/>
        </authorList>
    </citation>
    <scope>NUCLEOTIDE SEQUENCE</scope>
    <source>
        <tissue evidence="1">Muscle</tissue>
    </source>
</reference>
<dbReference type="Gene3D" id="3.90.550.10">
    <property type="entry name" value="Spore Coat Polysaccharide Biosynthesis Protein SpsA, Chain A"/>
    <property type="match status" value="1"/>
</dbReference>
<dbReference type="EMBL" id="WHWB01034041">
    <property type="protein sequence ID" value="KAJ7414593.1"/>
    <property type="molecule type" value="Genomic_DNA"/>
</dbReference>
<dbReference type="Proteomes" id="UP001145742">
    <property type="component" value="Unassembled WGS sequence"/>
</dbReference>
<sequence>MRLILGCPLACGIHSSHGYFFAEVSVLMCLEHPALILVTRVERLGMERALRRFRQVMWIRDHTQESDVDWDDLWDQFEERRYLSARRWKGGEDPYRLHAFNQRESERIPSDRAVRDTRHHRFCLPSGFS</sequence>
<gene>
    <name evidence="1" type="ORF">WISP_83108</name>
</gene>
<protein>
    <submittedName>
        <fullName evidence="1">Uncharacterized protein</fullName>
    </submittedName>
</protein>
<keyword evidence="2" id="KW-1185">Reference proteome</keyword>
<organism evidence="1 2">
    <name type="scientific">Willisornis vidua</name>
    <name type="common">Xingu scale-backed antbird</name>
    <dbReference type="NCBI Taxonomy" id="1566151"/>
    <lineage>
        <taxon>Eukaryota</taxon>
        <taxon>Metazoa</taxon>
        <taxon>Chordata</taxon>
        <taxon>Craniata</taxon>
        <taxon>Vertebrata</taxon>
        <taxon>Euteleostomi</taxon>
        <taxon>Archelosauria</taxon>
        <taxon>Archosauria</taxon>
        <taxon>Dinosauria</taxon>
        <taxon>Saurischia</taxon>
        <taxon>Theropoda</taxon>
        <taxon>Coelurosauria</taxon>
        <taxon>Aves</taxon>
        <taxon>Neognathae</taxon>
        <taxon>Neoaves</taxon>
        <taxon>Telluraves</taxon>
        <taxon>Australaves</taxon>
        <taxon>Passeriformes</taxon>
        <taxon>Thamnophilidae</taxon>
        <taxon>Willisornis</taxon>
    </lineage>
</organism>
<dbReference type="InterPro" id="IPR029044">
    <property type="entry name" value="Nucleotide-diphossugar_trans"/>
</dbReference>
<proteinExistence type="predicted"/>
<comment type="caution">
    <text evidence="1">The sequence shown here is derived from an EMBL/GenBank/DDBJ whole genome shotgun (WGS) entry which is preliminary data.</text>
</comment>